<dbReference type="Proteomes" id="UP000054302">
    <property type="component" value="Unassembled WGS sequence"/>
</dbReference>
<dbReference type="AlphaFoldDB" id="A0A0D1ZYV8"/>
<keyword evidence="1" id="KW-0378">Hydrolase</keyword>
<organism evidence="3 4">
    <name type="scientific">Exophiala mesophila</name>
    <name type="common">Black yeast-like fungus</name>
    <dbReference type="NCBI Taxonomy" id="212818"/>
    <lineage>
        <taxon>Eukaryota</taxon>
        <taxon>Fungi</taxon>
        <taxon>Dikarya</taxon>
        <taxon>Ascomycota</taxon>
        <taxon>Pezizomycotina</taxon>
        <taxon>Eurotiomycetes</taxon>
        <taxon>Chaetothyriomycetidae</taxon>
        <taxon>Chaetothyriales</taxon>
        <taxon>Herpotrichiellaceae</taxon>
        <taxon>Exophiala</taxon>
    </lineage>
</organism>
<dbReference type="GO" id="GO:0016810">
    <property type="term" value="F:hydrolase activity, acting on carbon-nitrogen (but not peptide) bonds"/>
    <property type="evidence" value="ECO:0007669"/>
    <property type="project" value="InterPro"/>
</dbReference>
<sequence>MTLKYMIKNATVVSIDPDIGTVADCDVLIEGDSIVAVGPHLSQPDNCVLIDASNAIVSPGFVDTHRHTWQTQLRTVCSDHTLADYAIWMRNVYGASYTARDAYLGNYCGALESIDNGITCLIDHSHIVNSPAHADSAVQGLKDARIRGTWCYGVWKNPCWEGSCLDPEREAQVPDWRFADAKRIKDTYFKSNHPTDLLRFGFAPAELDFLTKEQAKEEIMYGRSLGSAIITGHIGCGKYDDGAHTVRILRDAGLLGADLLFSHATTLEDDELDALRDQCAGLSSTPGTELQMEMGHPIAFKARAAGCRASLGIDMACSNPVDMFQQMQLLLQSERRLQSTTSQAKLSSLQQKCAEVLEMATIGGAEAAGLKDIIGSITPGKKADLIITRCDSPRLTPIIDPVAALVLYANSSDIDTVFVNGVVVKQGGKLTQVDWPKVRSELRGSLESILHRSKQAPLESIKKEMAIFMKQDLGTAQG</sequence>
<evidence type="ECO:0000313" key="3">
    <source>
        <dbReference type="EMBL" id="KIV92008.1"/>
    </source>
</evidence>
<dbReference type="InterPro" id="IPR006680">
    <property type="entry name" value="Amidohydro-rel"/>
</dbReference>
<protein>
    <recommendedName>
        <fullName evidence="2">Amidohydrolase-related domain-containing protein</fullName>
    </recommendedName>
</protein>
<dbReference type="PANTHER" id="PTHR43794">
    <property type="entry name" value="AMINOHYDROLASE SSNA-RELATED"/>
    <property type="match status" value="1"/>
</dbReference>
<reference evidence="3 4" key="1">
    <citation type="submission" date="2015-01" db="EMBL/GenBank/DDBJ databases">
        <title>The Genome Sequence of Exophiala mesophila CBS40295.</title>
        <authorList>
            <consortium name="The Broad Institute Genomics Platform"/>
            <person name="Cuomo C."/>
            <person name="de Hoog S."/>
            <person name="Gorbushina A."/>
            <person name="Stielow B."/>
            <person name="Teixiera M."/>
            <person name="Abouelleil A."/>
            <person name="Chapman S.B."/>
            <person name="Priest M."/>
            <person name="Young S.K."/>
            <person name="Wortman J."/>
            <person name="Nusbaum C."/>
            <person name="Birren B."/>
        </authorList>
    </citation>
    <scope>NUCLEOTIDE SEQUENCE [LARGE SCALE GENOMIC DNA]</scope>
    <source>
        <strain evidence="3 4">CBS 40295</strain>
    </source>
</reference>
<evidence type="ECO:0000313" key="4">
    <source>
        <dbReference type="Proteomes" id="UP000054302"/>
    </source>
</evidence>
<dbReference type="PANTHER" id="PTHR43794:SF11">
    <property type="entry name" value="AMIDOHYDROLASE-RELATED DOMAIN-CONTAINING PROTEIN"/>
    <property type="match status" value="1"/>
</dbReference>
<dbReference type="VEuPathDB" id="FungiDB:PV10_06488"/>
<keyword evidence="4" id="KW-1185">Reference proteome</keyword>
<dbReference type="InterPro" id="IPR011059">
    <property type="entry name" value="Metal-dep_hydrolase_composite"/>
</dbReference>
<dbReference type="OMA" id="HMWQTAM"/>
<proteinExistence type="predicted"/>
<gene>
    <name evidence="3" type="ORF">PV10_06488</name>
</gene>
<dbReference type="InterPro" id="IPR050287">
    <property type="entry name" value="MTA/SAH_deaminase"/>
</dbReference>
<dbReference type="SUPFAM" id="SSF51338">
    <property type="entry name" value="Composite domain of metallo-dependent hydrolases"/>
    <property type="match status" value="2"/>
</dbReference>
<dbReference type="OrthoDB" id="194468at2759"/>
<dbReference type="STRING" id="212818.A0A0D1ZYV8"/>
<dbReference type="InterPro" id="IPR032466">
    <property type="entry name" value="Metal_Hydrolase"/>
</dbReference>
<dbReference type="Gene3D" id="3.20.20.140">
    <property type="entry name" value="Metal-dependent hydrolases"/>
    <property type="match status" value="1"/>
</dbReference>
<feature type="domain" description="Amidohydrolase-related" evidence="2">
    <location>
        <begin position="56"/>
        <end position="424"/>
    </location>
</feature>
<evidence type="ECO:0000259" key="2">
    <source>
        <dbReference type="Pfam" id="PF01979"/>
    </source>
</evidence>
<accession>A0A0D1ZYV8</accession>
<dbReference type="SUPFAM" id="SSF51556">
    <property type="entry name" value="Metallo-dependent hydrolases"/>
    <property type="match status" value="1"/>
</dbReference>
<name>A0A0D1ZYV8_EXOME</name>
<dbReference type="Pfam" id="PF01979">
    <property type="entry name" value="Amidohydro_1"/>
    <property type="match status" value="1"/>
</dbReference>
<dbReference type="Gene3D" id="2.30.40.10">
    <property type="entry name" value="Urease, subunit C, domain 1"/>
    <property type="match status" value="1"/>
</dbReference>
<dbReference type="GeneID" id="27324333"/>
<dbReference type="EMBL" id="KN847523">
    <property type="protein sequence ID" value="KIV92008.1"/>
    <property type="molecule type" value="Genomic_DNA"/>
</dbReference>
<evidence type="ECO:0000256" key="1">
    <source>
        <dbReference type="ARBA" id="ARBA00022801"/>
    </source>
</evidence>
<dbReference type="NCBIfam" id="NF006056">
    <property type="entry name" value="PRK08204.1"/>
    <property type="match status" value="1"/>
</dbReference>
<dbReference type="RefSeq" id="XP_016223582.1">
    <property type="nucleotide sequence ID" value="XM_016371289.1"/>
</dbReference>
<dbReference type="HOGENOM" id="CLU_012358_2_3_1"/>